<name>A0A7L4ZZM8_9BACT</name>
<dbReference type="SMART" id="SM00100">
    <property type="entry name" value="cNMP"/>
    <property type="match status" value="1"/>
</dbReference>
<dbReference type="InterPro" id="IPR000595">
    <property type="entry name" value="cNMP-bd_dom"/>
</dbReference>
<dbReference type="PROSITE" id="PS50042">
    <property type="entry name" value="CNMP_BINDING_3"/>
    <property type="match status" value="1"/>
</dbReference>
<keyword evidence="2" id="KW-1185">Reference proteome</keyword>
<dbReference type="Gene3D" id="2.60.120.10">
    <property type="entry name" value="Jelly Rolls"/>
    <property type="match status" value="1"/>
</dbReference>
<sequence length="201" mass="23300">MLNFANFTQPEPGSPALTMLAAMMSQVPSLTPADIEQMMPLWNRQVRLKRGDFLIGEGQTEQHLYFVVDGTMRIYLPTPDEDICVGFAYANTMVTSVPSFLGNKPSEYCIQALRQCELLAIGRTDWLNLTEQNDNFARFWRKEMERSVLGLIERQIDLLLPEPQQRLDRVRNRSPRLFQLIPKKYIASYLRMTPETLSRLR</sequence>
<dbReference type="EMBL" id="VTWU01000005">
    <property type="protein sequence ID" value="KAA9331335.1"/>
    <property type="molecule type" value="Genomic_DNA"/>
</dbReference>
<protein>
    <submittedName>
        <fullName evidence="1">Crp/Fnr family transcriptional regulator</fullName>
    </submittedName>
</protein>
<dbReference type="Proteomes" id="UP000326380">
    <property type="component" value="Unassembled WGS sequence"/>
</dbReference>
<dbReference type="Pfam" id="PF00027">
    <property type="entry name" value="cNMP_binding"/>
    <property type="match status" value="1"/>
</dbReference>
<proteinExistence type="predicted"/>
<comment type="caution">
    <text evidence="1">The sequence shown here is derived from an EMBL/GenBank/DDBJ whole genome shotgun (WGS) entry which is preliminary data.</text>
</comment>
<organism evidence="1 2">
    <name type="scientific">Hymenobacter busanensis</name>
    <dbReference type="NCBI Taxonomy" id="2607656"/>
    <lineage>
        <taxon>Bacteria</taxon>
        <taxon>Pseudomonadati</taxon>
        <taxon>Bacteroidota</taxon>
        <taxon>Cytophagia</taxon>
        <taxon>Cytophagales</taxon>
        <taxon>Hymenobacteraceae</taxon>
        <taxon>Hymenobacter</taxon>
    </lineage>
</organism>
<accession>A0A7L4ZZM8</accession>
<evidence type="ECO:0000313" key="2">
    <source>
        <dbReference type="Proteomes" id="UP000326380"/>
    </source>
</evidence>
<reference evidence="1 2" key="1">
    <citation type="submission" date="2019-09" db="EMBL/GenBank/DDBJ databases">
        <title>Genome sequence of Hymenobacter sp. M3.</title>
        <authorList>
            <person name="Srinivasan S."/>
        </authorList>
    </citation>
    <scope>NUCLEOTIDE SEQUENCE [LARGE SCALE GENOMIC DNA]</scope>
    <source>
        <strain evidence="1 2">M3</strain>
    </source>
</reference>
<dbReference type="InterPro" id="IPR018490">
    <property type="entry name" value="cNMP-bd_dom_sf"/>
</dbReference>
<dbReference type="SUPFAM" id="SSF51206">
    <property type="entry name" value="cAMP-binding domain-like"/>
    <property type="match status" value="1"/>
</dbReference>
<dbReference type="InterPro" id="IPR014710">
    <property type="entry name" value="RmlC-like_jellyroll"/>
</dbReference>
<gene>
    <name evidence="1" type="ORF">F0P96_13880</name>
</gene>
<dbReference type="AlphaFoldDB" id="A0A7L4ZZM8"/>
<dbReference type="CDD" id="cd00038">
    <property type="entry name" value="CAP_ED"/>
    <property type="match status" value="1"/>
</dbReference>
<dbReference type="RefSeq" id="WP_151079512.1">
    <property type="nucleotide sequence ID" value="NZ_CP047647.1"/>
</dbReference>
<evidence type="ECO:0000313" key="1">
    <source>
        <dbReference type="EMBL" id="KAA9331335.1"/>
    </source>
</evidence>